<dbReference type="Gene3D" id="1.10.10.10">
    <property type="entry name" value="Winged helix-like DNA-binding domain superfamily/Winged helix DNA-binding domain"/>
    <property type="match status" value="1"/>
</dbReference>
<evidence type="ECO:0000256" key="1">
    <source>
        <dbReference type="SAM" id="MobiDB-lite"/>
    </source>
</evidence>
<dbReference type="InterPro" id="IPR006497">
    <property type="entry name" value="Phage_lambda_VrpO_N"/>
</dbReference>
<evidence type="ECO:0000313" key="4">
    <source>
        <dbReference type="Proteomes" id="UP000831537"/>
    </source>
</evidence>
<dbReference type="Proteomes" id="UP000831537">
    <property type="component" value="Chromosome"/>
</dbReference>
<keyword evidence="4" id="KW-1185">Reference proteome</keyword>
<dbReference type="RefSeq" id="WP_244745802.1">
    <property type="nucleotide sequence ID" value="NZ_CP095071.1"/>
</dbReference>
<accession>A0ABY4GN53</accession>
<evidence type="ECO:0000313" key="3">
    <source>
        <dbReference type="EMBL" id="UOQ85674.1"/>
    </source>
</evidence>
<sequence>MANPQKEEGYTGVANEILNEIMKVNLNGTQFRLIMAVWRYTYGFQTKDKELSIRFLASKINANRSQVDRELRVLLSKNIIKVSDAGKKGARKLRFNKNYEQWNKQEQESNPVPEPKKNPSNVKPKYDDESTYYKMATYFYKRVQKVAEDAGIAHLTKKANMQTWADDMRKLIEIDQVEKRKAKEVMDWVTTDPFWRTNILSAKKLRLKFMELAIKMNAESNPITKQKPQPKDGRDKEIAFQKFIQEGGNPDEFNWND</sequence>
<proteinExistence type="predicted"/>
<protein>
    <submittedName>
        <fullName evidence="3">Replication protein</fullName>
    </submittedName>
</protein>
<dbReference type="Pfam" id="PF04492">
    <property type="entry name" value="Phage_rep_O"/>
    <property type="match status" value="1"/>
</dbReference>
<name>A0ABY4GN53_9BACI</name>
<evidence type="ECO:0000259" key="2">
    <source>
        <dbReference type="Pfam" id="PF04492"/>
    </source>
</evidence>
<reference evidence="3 4" key="1">
    <citation type="submission" date="2022-04" db="EMBL/GenBank/DDBJ databases">
        <title>Gracilibacillus sp. isolated from saltern.</title>
        <authorList>
            <person name="Won M."/>
            <person name="Lee C.-M."/>
            <person name="Woen H.-Y."/>
            <person name="Kwon S.-W."/>
        </authorList>
    </citation>
    <scope>NUCLEOTIDE SEQUENCE [LARGE SCALE GENOMIC DNA]</scope>
    <source>
        <strain evidence="3 4">SSPM10-3</strain>
    </source>
</reference>
<dbReference type="EMBL" id="CP095071">
    <property type="protein sequence ID" value="UOQ85674.1"/>
    <property type="molecule type" value="Genomic_DNA"/>
</dbReference>
<gene>
    <name evidence="3" type="ORF">MUN87_01845</name>
</gene>
<dbReference type="InterPro" id="IPR036388">
    <property type="entry name" value="WH-like_DNA-bd_sf"/>
</dbReference>
<dbReference type="NCBIfam" id="TIGR01610">
    <property type="entry name" value="phage_O_Nterm"/>
    <property type="match status" value="1"/>
</dbReference>
<organism evidence="3 4">
    <name type="scientific">Gracilibacillus salinarum</name>
    <dbReference type="NCBI Taxonomy" id="2932255"/>
    <lineage>
        <taxon>Bacteria</taxon>
        <taxon>Bacillati</taxon>
        <taxon>Bacillota</taxon>
        <taxon>Bacilli</taxon>
        <taxon>Bacillales</taxon>
        <taxon>Bacillaceae</taxon>
        <taxon>Gracilibacillus</taxon>
    </lineage>
</organism>
<feature type="domain" description="Bacteriophage lambda Replication protein O N-terminal" evidence="2">
    <location>
        <begin position="6"/>
        <end position="102"/>
    </location>
</feature>
<feature type="region of interest" description="Disordered" evidence="1">
    <location>
        <begin position="102"/>
        <end position="126"/>
    </location>
</feature>